<name>A0A0M0H0P0_ANEMI</name>
<proteinExistence type="predicted"/>
<reference evidence="2 3" key="1">
    <citation type="submission" date="2015-07" db="EMBL/GenBank/DDBJ databases">
        <title>Fjat-14205 dsm 2895.</title>
        <authorList>
            <person name="Liu B."/>
            <person name="Wang J."/>
            <person name="Zhu Y."/>
            <person name="Liu G."/>
            <person name="Chen Q."/>
            <person name="Chen Z."/>
            <person name="Lan J."/>
            <person name="Che J."/>
            <person name="Ge C."/>
            <person name="Shi H."/>
            <person name="Pan Z."/>
            <person name="Liu X."/>
        </authorList>
    </citation>
    <scope>NUCLEOTIDE SEQUENCE [LARGE SCALE GENOMIC DNA]</scope>
    <source>
        <strain evidence="2 3">DSM 2895</strain>
    </source>
</reference>
<accession>A0A0M0H0P0</accession>
<dbReference type="SUPFAM" id="SSF48452">
    <property type="entry name" value="TPR-like"/>
    <property type="match status" value="1"/>
</dbReference>
<dbReference type="Proteomes" id="UP000037269">
    <property type="component" value="Unassembled WGS sequence"/>
</dbReference>
<comment type="caution">
    <text evidence="2">The sequence shown here is derived from an EMBL/GenBank/DDBJ whole genome shotgun (WGS) entry which is preliminary data.</text>
</comment>
<evidence type="ECO:0000313" key="3">
    <source>
        <dbReference type="Proteomes" id="UP000037269"/>
    </source>
</evidence>
<dbReference type="Gene3D" id="1.25.40.10">
    <property type="entry name" value="Tetratricopeptide repeat domain"/>
    <property type="match status" value="1"/>
</dbReference>
<feature type="repeat" description="TPR" evidence="1">
    <location>
        <begin position="401"/>
        <end position="434"/>
    </location>
</feature>
<evidence type="ECO:0000313" key="2">
    <source>
        <dbReference type="EMBL" id="KON95267.1"/>
    </source>
</evidence>
<evidence type="ECO:0000256" key="1">
    <source>
        <dbReference type="PROSITE-ProRule" id="PRU00339"/>
    </source>
</evidence>
<sequence>MKMNDSYTIKRNFTSSSDIFQGRVHRIAVYLQSKVLEIIDSNDSAFYLIYFKNNILGGGKLEEIKEGTFLHKVFQQGIVCYTSHPIFPLLLPKSRTIHLPQVNDIFTQLQNHLSLLEVSLAATYMDNFIEQQQLVSIIRQIFNHFKRNGHFAKAYQTAKILLTFSPGIKAIQEIIRTSEFEKYRKEDETNPEILLEQTPLLIEPFYYQNRAERKYEVHLHQLLKQQSRSLERLILFIDLFEMKHDFYDYTDFLSLLKRELKPIDQYAVLKFLCEYSPTYPPLIEQLIQEQISLKQYPEALSFIINQIPQLSSTHYEIIEMIIEHVDTSYILHLTNVNQIINHLYLTDPSKKEALVRRLVTCLLKNDEPSKVKVWLHPIRENNSCLQICSEIDQLESLSRDLDQLMKLGELYYRFELLDQSIECFAWEMELNPASLEPIRWLSKLYEEKGMREEADSYKKLSIHMAKRAW</sequence>
<dbReference type="EMBL" id="LGUG01000004">
    <property type="protein sequence ID" value="KON95267.1"/>
    <property type="molecule type" value="Genomic_DNA"/>
</dbReference>
<protein>
    <submittedName>
        <fullName evidence="2">Uncharacterized protein</fullName>
    </submittedName>
</protein>
<organism evidence="2 3">
    <name type="scientific">Aneurinibacillus migulanus</name>
    <name type="common">Bacillus migulanus</name>
    <dbReference type="NCBI Taxonomy" id="47500"/>
    <lineage>
        <taxon>Bacteria</taxon>
        <taxon>Bacillati</taxon>
        <taxon>Bacillota</taxon>
        <taxon>Bacilli</taxon>
        <taxon>Bacillales</taxon>
        <taxon>Paenibacillaceae</taxon>
        <taxon>Aneurinibacillus group</taxon>
        <taxon>Aneurinibacillus</taxon>
    </lineage>
</organism>
<gene>
    <name evidence="2" type="ORF">AF333_07025</name>
</gene>
<keyword evidence="1" id="KW-0802">TPR repeat</keyword>
<dbReference type="AlphaFoldDB" id="A0A0M0H0P0"/>
<dbReference type="InterPro" id="IPR011990">
    <property type="entry name" value="TPR-like_helical_dom_sf"/>
</dbReference>
<dbReference type="STRING" id="47500.AF333_07025"/>
<dbReference type="InterPro" id="IPR019734">
    <property type="entry name" value="TPR_rpt"/>
</dbReference>
<dbReference type="PROSITE" id="PS50005">
    <property type="entry name" value="TPR"/>
    <property type="match status" value="1"/>
</dbReference>
<keyword evidence="3" id="KW-1185">Reference proteome</keyword>
<dbReference type="PATRIC" id="fig|47500.9.peg.2579"/>